<dbReference type="AlphaFoldDB" id="A0A0F9PL03"/>
<comment type="caution">
    <text evidence="1">The sequence shown here is derived from an EMBL/GenBank/DDBJ whole genome shotgun (WGS) entry which is preliminary data.</text>
</comment>
<sequence>MKIIKVVDGFITNSSTNTTIVLLAIKKNQNLHNLIQSIGFPADYPLDFLDFETDQKTVMEFLTDQEVDIAYLCKDYDLVYNIIQDCGPNNEAMEDEIFRYDLVYEMVEELASKLPYDIKVLDYGDCLHNGFEIETISIYSKEEIKEIFKTDNLQLIRSLVNNQVLDTIPFTKKELSELTQNLQISIMDLLEKPYQYNNSYQYEIELYKVFGVEYLKSLLKMVELHPNIARYVSFLPWGLNKFKISLIRKKVSNSFYQMKFEDMGELYSVIYFAYTHFGARDIIHFFFNPYNIEIISQLKETDLNYIPKLEILAKTVIENQDQNDVEIKKIIEKLHLIILDKIKLILMYESEIDNRTMRALMRTLIVYEKENRLGMISHTIASIPQKFIDWLPTSPPGIYIRKIRDKVLK</sequence>
<gene>
    <name evidence="1" type="ORF">LCGC14_0813520</name>
</gene>
<organism evidence="1">
    <name type="scientific">marine sediment metagenome</name>
    <dbReference type="NCBI Taxonomy" id="412755"/>
    <lineage>
        <taxon>unclassified sequences</taxon>
        <taxon>metagenomes</taxon>
        <taxon>ecological metagenomes</taxon>
    </lineage>
</organism>
<evidence type="ECO:0000313" key="1">
    <source>
        <dbReference type="EMBL" id="KKN32475.1"/>
    </source>
</evidence>
<reference evidence="1" key="1">
    <citation type="journal article" date="2015" name="Nature">
        <title>Complex archaea that bridge the gap between prokaryotes and eukaryotes.</title>
        <authorList>
            <person name="Spang A."/>
            <person name="Saw J.H."/>
            <person name="Jorgensen S.L."/>
            <person name="Zaremba-Niedzwiedzka K."/>
            <person name="Martijn J."/>
            <person name="Lind A.E."/>
            <person name="van Eijk R."/>
            <person name="Schleper C."/>
            <person name="Guy L."/>
            <person name="Ettema T.J."/>
        </authorList>
    </citation>
    <scope>NUCLEOTIDE SEQUENCE</scope>
</reference>
<proteinExistence type="predicted"/>
<protein>
    <submittedName>
        <fullName evidence="1">Uncharacterized protein</fullName>
    </submittedName>
</protein>
<name>A0A0F9PL03_9ZZZZ</name>
<accession>A0A0F9PL03</accession>
<dbReference type="EMBL" id="LAZR01002251">
    <property type="protein sequence ID" value="KKN32475.1"/>
    <property type="molecule type" value="Genomic_DNA"/>
</dbReference>